<reference evidence="1 2" key="1">
    <citation type="submission" date="2019-05" db="EMBL/GenBank/DDBJ databases">
        <title>Genome sequence of Cellulomonas hominis strain CS1.</title>
        <authorList>
            <person name="Belmont J."/>
            <person name="Maclea K.S."/>
        </authorList>
    </citation>
    <scope>NUCLEOTIDE SEQUENCE [LARGE SCALE GENOMIC DNA]</scope>
    <source>
        <strain evidence="1 2">CS1</strain>
    </source>
</reference>
<dbReference type="Proteomes" id="UP000308121">
    <property type="component" value="Unassembled WGS sequence"/>
</dbReference>
<dbReference type="InterPro" id="IPR000415">
    <property type="entry name" value="Nitroreductase-like"/>
</dbReference>
<evidence type="ECO:0000313" key="1">
    <source>
        <dbReference type="EMBL" id="TKR22951.1"/>
    </source>
</evidence>
<dbReference type="Gene3D" id="3.40.109.10">
    <property type="entry name" value="NADH Oxidase"/>
    <property type="match status" value="1"/>
</dbReference>
<name>A0A7Z8JXJ2_9CELL</name>
<dbReference type="RefSeq" id="WP_154730231.1">
    <property type="nucleotide sequence ID" value="NZ_SZYE01000123.1"/>
</dbReference>
<dbReference type="GO" id="GO:0016491">
    <property type="term" value="F:oxidoreductase activity"/>
    <property type="evidence" value="ECO:0007669"/>
    <property type="project" value="InterPro"/>
</dbReference>
<gene>
    <name evidence="1" type="ORF">FA014_13750</name>
</gene>
<dbReference type="SUPFAM" id="SSF55469">
    <property type="entry name" value="FMN-dependent nitroreductase-like"/>
    <property type="match status" value="2"/>
</dbReference>
<evidence type="ECO:0000313" key="2">
    <source>
        <dbReference type="Proteomes" id="UP000308121"/>
    </source>
</evidence>
<dbReference type="AlphaFoldDB" id="A0A7Z8JXJ2"/>
<comment type="caution">
    <text evidence="1">The sequence shown here is derived from an EMBL/GenBank/DDBJ whole genome shotgun (WGS) entry which is preliminary data.</text>
</comment>
<protein>
    <recommendedName>
        <fullName evidence="3">Nitroreductase domain-containing protein</fullName>
    </recommendedName>
</protein>
<organism evidence="1 2">
    <name type="scientific">Cellulomonas hominis</name>
    <dbReference type="NCBI Taxonomy" id="156981"/>
    <lineage>
        <taxon>Bacteria</taxon>
        <taxon>Bacillati</taxon>
        <taxon>Actinomycetota</taxon>
        <taxon>Actinomycetes</taxon>
        <taxon>Micrococcales</taxon>
        <taxon>Cellulomonadaceae</taxon>
        <taxon>Cellulomonas</taxon>
    </lineage>
</organism>
<accession>A0A7Z8JXJ2</accession>
<sequence length="371" mass="38148">MTDATLLADLVALAARAPSAHNTQPWSPRVVTDAGGPAVEVAVVPGRTLPAGDPTSRDVLLSLGAWVECAAVGAAAAGRELVVEALPALGALDALPVRGPANPDRPVLRVRLGGAAGAAPAATPDDVRARAVYRGGLTGDPAVYDDLPAGALAPGLSLRPVDPAVFARLVRWGGVGTFARRPVAEELLHWLRLSPQHPGYVRDGLSDRVLLLPAPLARLAAPVTRHRRLRDPALAVLGGLARAADGVLAARARTWAAAPAPDRGVHHVLVADGAAGAPGRGSGPSRAPVLDGRTGLPEEQVLDAGRSLQRLWLHAHRAGHAVAPHSEVVDVPGPHAALRRHLGLGRSEVALAVFSTGRPTGEVPRSPRLPV</sequence>
<dbReference type="OrthoDB" id="8156917at2"/>
<evidence type="ECO:0008006" key="3">
    <source>
        <dbReference type="Google" id="ProtNLM"/>
    </source>
</evidence>
<proteinExistence type="predicted"/>
<dbReference type="EMBL" id="SZYE01000123">
    <property type="protein sequence ID" value="TKR22951.1"/>
    <property type="molecule type" value="Genomic_DNA"/>
</dbReference>